<reference evidence="3" key="1">
    <citation type="submission" date="2015-09" db="EMBL/GenBank/DDBJ databases">
        <authorList>
            <consortium name="Pathogen Informatics"/>
        </authorList>
    </citation>
    <scope>NUCLEOTIDE SEQUENCE [LARGE SCALE GENOMIC DNA]</scope>
    <source>
        <strain evidence="3">Lake Konstanz</strain>
    </source>
</reference>
<sequence length="203" mass="22640">MQAPRIIYGTAWKKTDTPRLVFEALSAGFRGIDTACQPRHYREDLVGAGLAQAIVKGVVKREEVFLQTKFSPIDAHDASTIPYDPKAAIEDQVRTSVQVSLKNLQTSYIDSIVLHSPLPTLELTVRAWKVLEEFVDQGIIHQLGVSNEYNASRFQQLYEAVRVKPKALQNRRCRTDSTQTVGTIKSCASFALLMVLRINPSGP</sequence>
<feature type="domain" description="NADP-dependent oxidoreductase" evidence="1">
    <location>
        <begin position="13"/>
        <end position="187"/>
    </location>
</feature>
<dbReference type="Gene3D" id="3.20.20.100">
    <property type="entry name" value="NADP-dependent oxidoreductase domain"/>
    <property type="match status" value="1"/>
</dbReference>
<evidence type="ECO:0000313" key="3">
    <source>
        <dbReference type="Proteomes" id="UP000051952"/>
    </source>
</evidence>
<dbReference type="GO" id="GO:0016491">
    <property type="term" value="F:oxidoreductase activity"/>
    <property type="evidence" value="ECO:0007669"/>
    <property type="project" value="InterPro"/>
</dbReference>
<dbReference type="InterPro" id="IPR020471">
    <property type="entry name" value="AKR"/>
</dbReference>
<dbReference type="AlphaFoldDB" id="A0A0S4IP63"/>
<dbReference type="PANTHER" id="PTHR11732">
    <property type="entry name" value="ALDO/KETO REDUCTASE"/>
    <property type="match status" value="1"/>
</dbReference>
<gene>
    <name evidence="2" type="ORF">BSAL_65835</name>
</gene>
<proteinExistence type="predicted"/>
<evidence type="ECO:0000313" key="2">
    <source>
        <dbReference type="EMBL" id="CUF79964.1"/>
    </source>
</evidence>
<dbReference type="Proteomes" id="UP000051952">
    <property type="component" value="Unassembled WGS sequence"/>
</dbReference>
<organism evidence="2 3">
    <name type="scientific">Bodo saltans</name>
    <name type="common">Flagellated protozoan</name>
    <dbReference type="NCBI Taxonomy" id="75058"/>
    <lineage>
        <taxon>Eukaryota</taxon>
        <taxon>Discoba</taxon>
        <taxon>Euglenozoa</taxon>
        <taxon>Kinetoplastea</taxon>
        <taxon>Metakinetoplastina</taxon>
        <taxon>Eubodonida</taxon>
        <taxon>Bodonidae</taxon>
        <taxon>Bodo</taxon>
    </lineage>
</organism>
<dbReference type="VEuPathDB" id="TriTrypDB:BSAL_65835"/>
<dbReference type="OrthoDB" id="416253at2759"/>
<protein>
    <submittedName>
        <fullName evidence="2">Aldo-keto reductase, putative</fullName>
    </submittedName>
</protein>
<dbReference type="EMBL" id="CYKH01000410">
    <property type="protein sequence ID" value="CUF79964.1"/>
    <property type="molecule type" value="Genomic_DNA"/>
</dbReference>
<dbReference type="InterPro" id="IPR036812">
    <property type="entry name" value="NAD(P)_OxRdtase_dom_sf"/>
</dbReference>
<evidence type="ECO:0000259" key="1">
    <source>
        <dbReference type="Pfam" id="PF00248"/>
    </source>
</evidence>
<accession>A0A0S4IP63</accession>
<dbReference type="SUPFAM" id="SSF51430">
    <property type="entry name" value="NAD(P)-linked oxidoreductase"/>
    <property type="match status" value="1"/>
</dbReference>
<dbReference type="Pfam" id="PF00248">
    <property type="entry name" value="Aldo_ket_red"/>
    <property type="match status" value="1"/>
</dbReference>
<keyword evidence="3" id="KW-1185">Reference proteome</keyword>
<dbReference type="InterPro" id="IPR023210">
    <property type="entry name" value="NADP_OxRdtase_dom"/>
</dbReference>
<name>A0A0S4IP63_BODSA</name>